<dbReference type="PANTHER" id="PTHR32196:SF21">
    <property type="entry name" value="ABC TRANSPORTER PERMEASE PROTEIN YPHD-RELATED"/>
    <property type="match status" value="1"/>
</dbReference>
<proteinExistence type="predicted"/>
<evidence type="ECO:0000256" key="3">
    <source>
        <dbReference type="ARBA" id="ARBA00022475"/>
    </source>
</evidence>
<feature type="transmembrane region" description="Helical" evidence="8">
    <location>
        <begin position="92"/>
        <end position="117"/>
    </location>
</feature>
<accession>A0A936ZLE6</accession>
<dbReference type="GO" id="GO:0022857">
    <property type="term" value="F:transmembrane transporter activity"/>
    <property type="evidence" value="ECO:0007669"/>
    <property type="project" value="InterPro"/>
</dbReference>
<keyword evidence="3" id="KW-1003">Cell membrane</keyword>
<dbReference type="Proteomes" id="UP000605848">
    <property type="component" value="Unassembled WGS sequence"/>
</dbReference>
<reference evidence="9" key="1">
    <citation type="submission" date="2021-01" db="EMBL/GenBank/DDBJ databases">
        <title>Microvirga sp.</title>
        <authorList>
            <person name="Kim M.K."/>
        </authorList>
    </citation>
    <scope>NUCLEOTIDE SEQUENCE</scope>
    <source>
        <strain evidence="9">5420S-16</strain>
    </source>
</reference>
<dbReference type="CDD" id="cd06579">
    <property type="entry name" value="TM_PBP1_transp_AraH_like"/>
    <property type="match status" value="1"/>
</dbReference>
<feature type="transmembrane region" description="Helical" evidence="8">
    <location>
        <begin position="157"/>
        <end position="178"/>
    </location>
</feature>
<dbReference type="RefSeq" id="WP_202063625.1">
    <property type="nucleotide sequence ID" value="NZ_JAEQMY010000050.1"/>
</dbReference>
<dbReference type="InterPro" id="IPR001851">
    <property type="entry name" value="ABC_transp_permease"/>
</dbReference>
<dbReference type="AlphaFoldDB" id="A0A936ZLE6"/>
<evidence type="ECO:0000256" key="6">
    <source>
        <dbReference type="ARBA" id="ARBA00022989"/>
    </source>
</evidence>
<keyword evidence="7 8" id="KW-0472">Membrane</keyword>
<evidence type="ECO:0000256" key="8">
    <source>
        <dbReference type="SAM" id="Phobius"/>
    </source>
</evidence>
<gene>
    <name evidence="9" type="ORF">JKG68_22715</name>
</gene>
<keyword evidence="4" id="KW-0997">Cell inner membrane</keyword>
<keyword evidence="10" id="KW-1185">Reference proteome</keyword>
<evidence type="ECO:0000256" key="1">
    <source>
        <dbReference type="ARBA" id="ARBA00004651"/>
    </source>
</evidence>
<dbReference type="EMBL" id="JAEQMY010000050">
    <property type="protein sequence ID" value="MBL0406763.1"/>
    <property type="molecule type" value="Genomic_DNA"/>
</dbReference>
<evidence type="ECO:0000256" key="2">
    <source>
        <dbReference type="ARBA" id="ARBA00022448"/>
    </source>
</evidence>
<comment type="subcellular location">
    <subcellularLocation>
        <location evidence="1">Cell membrane</location>
        <topology evidence="1">Multi-pass membrane protein</topology>
    </subcellularLocation>
</comment>
<feature type="transmembrane region" description="Helical" evidence="8">
    <location>
        <begin position="265"/>
        <end position="283"/>
    </location>
</feature>
<evidence type="ECO:0000256" key="7">
    <source>
        <dbReference type="ARBA" id="ARBA00023136"/>
    </source>
</evidence>
<feature type="transmembrane region" description="Helical" evidence="8">
    <location>
        <begin position="7"/>
        <end position="31"/>
    </location>
</feature>
<sequence>MNSRNRITILLLQAAPYLLFVAILLVFGSLSDRFLSLANFTNIVIQAAPVAILAIGMTFVLLTAEIDLSVGAVMYLTGCILGLYLGGVPWPVGLVVVLAASALLGGINGALVAYLGITSFIATLGTLFIGRGIAMSVSNTASVYFPEAITSLNRATVLGIPSAIVAVAVVFAVAWVLLQQTPFGRQVYAVGQDRDAAAKAGLPAKRIVFFCFVISGALAGMAGFVSATQIGAITASYGLQAEFSAIAAAVLGGTSLFGGRGGVKGALFGALLIQTAANGLVIINANPYIYPLVTAGIIFIAVAVDGLRSRMLERLERRFIRPWEIA</sequence>
<dbReference type="PANTHER" id="PTHR32196">
    <property type="entry name" value="ABC TRANSPORTER PERMEASE PROTEIN YPHD-RELATED-RELATED"/>
    <property type="match status" value="1"/>
</dbReference>
<feature type="transmembrane region" description="Helical" evidence="8">
    <location>
        <begin position="43"/>
        <end position="61"/>
    </location>
</feature>
<name>A0A936ZLE6_9HYPH</name>
<evidence type="ECO:0000313" key="10">
    <source>
        <dbReference type="Proteomes" id="UP000605848"/>
    </source>
</evidence>
<comment type="caution">
    <text evidence="9">The sequence shown here is derived from an EMBL/GenBank/DDBJ whole genome shotgun (WGS) entry which is preliminary data.</text>
</comment>
<feature type="transmembrane region" description="Helical" evidence="8">
    <location>
        <begin position="207"/>
        <end position="225"/>
    </location>
</feature>
<evidence type="ECO:0000313" key="9">
    <source>
        <dbReference type="EMBL" id="MBL0406763.1"/>
    </source>
</evidence>
<keyword evidence="6 8" id="KW-1133">Transmembrane helix</keyword>
<dbReference type="GO" id="GO:0005886">
    <property type="term" value="C:plasma membrane"/>
    <property type="evidence" value="ECO:0007669"/>
    <property type="project" value="UniProtKB-SubCell"/>
</dbReference>
<keyword evidence="2" id="KW-0813">Transport</keyword>
<feature type="transmembrane region" description="Helical" evidence="8">
    <location>
        <begin position="289"/>
        <end position="307"/>
    </location>
</feature>
<protein>
    <submittedName>
        <fullName evidence="9">ABC transporter permease</fullName>
    </submittedName>
</protein>
<feature type="transmembrane region" description="Helical" evidence="8">
    <location>
        <begin position="68"/>
        <end position="86"/>
    </location>
</feature>
<feature type="transmembrane region" description="Helical" evidence="8">
    <location>
        <begin position="124"/>
        <end position="145"/>
    </location>
</feature>
<organism evidence="9 10">
    <name type="scientific">Microvirga aerilata</name>
    <dbReference type="NCBI Taxonomy" id="670292"/>
    <lineage>
        <taxon>Bacteria</taxon>
        <taxon>Pseudomonadati</taxon>
        <taxon>Pseudomonadota</taxon>
        <taxon>Alphaproteobacteria</taxon>
        <taxon>Hyphomicrobiales</taxon>
        <taxon>Methylobacteriaceae</taxon>
        <taxon>Microvirga</taxon>
    </lineage>
</organism>
<evidence type="ECO:0000256" key="5">
    <source>
        <dbReference type="ARBA" id="ARBA00022692"/>
    </source>
</evidence>
<dbReference type="Pfam" id="PF02653">
    <property type="entry name" value="BPD_transp_2"/>
    <property type="match status" value="1"/>
</dbReference>
<keyword evidence="5 8" id="KW-0812">Transmembrane</keyword>
<feature type="transmembrane region" description="Helical" evidence="8">
    <location>
        <begin position="237"/>
        <end position="258"/>
    </location>
</feature>
<evidence type="ECO:0000256" key="4">
    <source>
        <dbReference type="ARBA" id="ARBA00022519"/>
    </source>
</evidence>